<name>A0ABT9MX13_9ACTN</name>
<proteinExistence type="predicted"/>
<keyword evidence="2" id="KW-1185">Reference proteome</keyword>
<gene>
    <name evidence="1" type="ORF">J2S43_004501</name>
</gene>
<evidence type="ECO:0000313" key="1">
    <source>
        <dbReference type="EMBL" id="MDP9795989.1"/>
    </source>
</evidence>
<dbReference type="EMBL" id="JAUSRA010000001">
    <property type="protein sequence ID" value="MDP9795989.1"/>
    <property type="molecule type" value="Genomic_DNA"/>
</dbReference>
<dbReference type="EC" id="2.7.1.72" evidence="1"/>
<dbReference type="InterPro" id="IPR006748">
    <property type="entry name" value="NH2Glyco/OHUrea_AB-resist_kin"/>
</dbReference>
<dbReference type="Proteomes" id="UP001240984">
    <property type="component" value="Unassembled WGS sequence"/>
</dbReference>
<dbReference type="SUPFAM" id="SSF56112">
    <property type="entry name" value="Protein kinase-like (PK-like)"/>
    <property type="match status" value="1"/>
</dbReference>
<protein>
    <submittedName>
        <fullName evidence="1">Streptomycin 6-kinase</fullName>
        <ecNumber evidence="1">2.7.1.72</ecNumber>
    </submittedName>
</protein>
<evidence type="ECO:0000313" key="2">
    <source>
        <dbReference type="Proteomes" id="UP001240984"/>
    </source>
</evidence>
<accession>A0ABT9MX13</accession>
<keyword evidence="1" id="KW-0808">Transferase</keyword>
<dbReference type="InterPro" id="IPR011009">
    <property type="entry name" value="Kinase-like_dom_sf"/>
</dbReference>
<dbReference type="Pfam" id="PF04655">
    <property type="entry name" value="APH_6_hur"/>
    <property type="match status" value="2"/>
</dbReference>
<reference evidence="1 2" key="1">
    <citation type="submission" date="2023-07" db="EMBL/GenBank/DDBJ databases">
        <title>Sequencing the genomes of 1000 actinobacteria strains.</title>
        <authorList>
            <person name="Klenk H.-P."/>
        </authorList>
    </citation>
    <scope>NUCLEOTIDE SEQUENCE [LARGE SCALE GENOMIC DNA]</scope>
    <source>
        <strain evidence="1 2">DSM 44710</strain>
    </source>
</reference>
<comment type="caution">
    <text evidence="1">The sequence shown here is derived from an EMBL/GenBank/DDBJ whole genome shotgun (WGS) entry which is preliminary data.</text>
</comment>
<organism evidence="1 2">
    <name type="scientific">Catenuloplanes nepalensis</name>
    <dbReference type="NCBI Taxonomy" id="587533"/>
    <lineage>
        <taxon>Bacteria</taxon>
        <taxon>Bacillati</taxon>
        <taxon>Actinomycetota</taxon>
        <taxon>Actinomycetes</taxon>
        <taxon>Micromonosporales</taxon>
        <taxon>Micromonosporaceae</taxon>
        <taxon>Catenuloplanes</taxon>
    </lineage>
</organism>
<dbReference type="GO" id="GO:0050300">
    <property type="term" value="F:aminoglycoside 6-kinase activity"/>
    <property type="evidence" value="ECO:0007669"/>
    <property type="project" value="UniProtKB-EC"/>
</dbReference>
<sequence>MVTETFRRDVTGVWGDEGARWLATLPDRIEAVATRWALTVGEPYPLSFNWVAPAGDDAVLKLGVPAAPHLRAERAALAHYGGRGAVRLLAHDDADGALLLERAVPGTMLSTLVPHDDAAATAVFVDVVRRLHRPAPNADATPAPIERHADAALAPVERHADAAPAPIERHADATPAPIERHADATLAPVERHADDFEAHLARNPGDELVARALGVHRELCASTTTRVVLHGDLHHGNILAATREPWLAIDPHGRTGDPASEVGAFLYNPDPWVRDGALTRLVPARIEQVADGLALPYPRVVAWGFVLSVLSWVWHVKDGRDYHGRELDVARLLLPKLP</sequence>
<dbReference type="Gene3D" id="3.90.1200.10">
    <property type="match status" value="1"/>
</dbReference>